<evidence type="ECO:0000313" key="3">
    <source>
        <dbReference type="EMBL" id="RYJ13228.1"/>
    </source>
</evidence>
<dbReference type="GO" id="GO:0006310">
    <property type="term" value="P:DNA recombination"/>
    <property type="evidence" value="ECO:0007669"/>
    <property type="project" value="UniProtKB-KW"/>
</dbReference>
<evidence type="ECO:0000256" key="1">
    <source>
        <dbReference type="ARBA" id="ARBA00023172"/>
    </source>
</evidence>
<dbReference type="InterPro" id="IPR011010">
    <property type="entry name" value="DNA_brk_join_enz"/>
</dbReference>
<dbReference type="PROSITE" id="PS51898">
    <property type="entry name" value="TYR_RECOMBINASE"/>
    <property type="match status" value="1"/>
</dbReference>
<dbReference type="GO" id="GO:0015074">
    <property type="term" value="P:DNA integration"/>
    <property type="evidence" value="ECO:0007669"/>
    <property type="project" value="InterPro"/>
</dbReference>
<dbReference type="Pfam" id="PF00589">
    <property type="entry name" value="Phage_integrase"/>
    <property type="match status" value="1"/>
</dbReference>
<proteinExistence type="predicted"/>
<dbReference type="EMBL" id="RZHH01000002">
    <property type="protein sequence ID" value="RYJ13228.1"/>
    <property type="molecule type" value="Genomic_DNA"/>
</dbReference>
<dbReference type="AlphaFoldDB" id="A0A482TDE3"/>
<dbReference type="RefSeq" id="WP_129783667.1">
    <property type="nucleotide sequence ID" value="NZ_RZHH01000002.1"/>
</dbReference>
<dbReference type="GO" id="GO:0003677">
    <property type="term" value="F:DNA binding"/>
    <property type="evidence" value="ECO:0007669"/>
    <property type="project" value="InterPro"/>
</dbReference>
<name>A0A482TDE3_9EURY</name>
<dbReference type="Proteomes" id="UP000294028">
    <property type="component" value="Unassembled WGS sequence"/>
</dbReference>
<dbReference type="Gene3D" id="1.10.443.10">
    <property type="entry name" value="Intergrase catalytic core"/>
    <property type="match status" value="1"/>
</dbReference>
<dbReference type="CDD" id="cd00397">
    <property type="entry name" value="DNA_BRE_C"/>
    <property type="match status" value="1"/>
</dbReference>
<protein>
    <submittedName>
        <fullName evidence="3">Integrase</fullName>
    </submittedName>
</protein>
<gene>
    <name evidence="3" type="ORF">ELS19_04075</name>
</gene>
<sequence length="435" mass="50192">MPSDPKQSVATLRKKLRNGARGGCDRDRDLLLDFSDELRLLREDYGHYRHEKLLRHNVRISEHADACLHETLLTERDGDSDDDETFYAAKDAAKTAVRWIHDTYDIEDGSQETNRDYRVAFRLFAKHVTRGDDIPDTHDWISTKTSRDYQPEPDEADMLDLERDIEPMIEAARNPRDKALIALQFEGGFRGGELYDMRVEDISDGKHSLKVRVDGKRGEHDVHLIMAVPYVKRWLAEHPGDRSAYLWTKLTDAERFSYNRFLQCFKAAGRRADVQKPVTPTNFRKSNAYWLATREKSQAFIEDRQGRARGSPVISRYVAKFSGETQERQYAAMHGLDVVEAETKDVAPVTCPRCEKETPRERDFCIHCNQSLDLETKRLLDEVATAIDNEVVEADDSDLRRDLLRARRTLDEKPAMMDSDELHELASRFSLSDEA</sequence>
<evidence type="ECO:0000313" key="4">
    <source>
        <dbReference type="Proteomes" id="UP000294028"/>
    </source>
</evidence>
<evidence type="ECO:0000259" key="2">
    <source>
        <dbReference type="PROSITE" id="PS51898"/>
    </source>
</evidence>
<dbReference type="InterPro" id="IPR002104">
    <property type="entry name" value="Integrase_catalytic"/>
</dbReference>
<reference evidence="3 4" key="1">
    <citation type="submission" date="2018-12" db="EMBL/GenBank/DDBJ databases">
        <title>Genome analysis provides insights into bioremediation potentialities of Halogeometricum borinquense strain N11.</title>
        <authorList>
            <person name="Najjari A."/>
            <person name="Youssef N."/>
            <person name="Fhoula I."/>
            <person name="Ben Dhia O."/>
            <person name="Mahjoubi M."/>
            <person name="Ouzari H.I."/>
            <person name="Cherif A."/>
        </authorList>
    </citation>
    <scope>NUCLEOTIDE SEQUENCE [LARGE SCALE GENOMIC DNA]</scope>
    <source>
        <strain evidence="3 4">N11</strain>
    </source>
</reference>
<feature type="domain" description="Tyr recombinase" evidence="2">
    <location>
        <begin position="154"/>
        <end position="331"/>
    </location>
</feature>
<keyword evidence="1" id="KW-0233">DNA recombination</keyword>
<accession>A0A482TDE3</accession>
<comment type="caution">
    <text evidence="3">The sequence shown here is derived from an EMBL/GenBank/DDBJ whole genome shotgun (WGS) entry which is preliminary data.</text>
</comment>
<dbReference type="InterPro" id="IPR013762">
    <property type="entry name" value="Integrase-like_cat_sf"/>
</dbReference>
<dbReference type="SUPFAM" id="SSF56349">
    <property type="entry name" value="DNA breaking-rejoining enzymes"/>
    <property type="match status" value="1"/>
</dbReference>
<organism evidence="3 4">
    <name type="scientific">Halogeometricum borinquense</name>
    <dbReference type="NCBI Taxonomy" id="60847"/>
    <lineage>
        <taxon>Archaea</taxon>
        <taxon>Methanobacteriati</taxon>
        <taxon>Methanobacteriota</taxon>
        <taxon>Stenosarchaea group</taxon>
        <taxon>Halobacteria</taxon>
        <taxon>Halobacteriales</taxon>
        <taxon>Haloferacaceae</taxon>
        <taxon>Halogeometricum</taxon>
    </lineage>
</organism>